<evidence type="ECO:0000313" key="2">
    <source>
        <dbReference type="EMBL" id="RRQ21922.1"/>
    </source>
</evidence>
<evidence type="ECO:0008006" key="4">
    <source>
        <dbReference type="Google" id="ProtNLM"/>
    </source>
</evidence>
<accession>A0A426QJH4</accession>
<dbReference type="Proteomes" id="UP000287798">
    <property type="component" value="Unassembled WGS sequence"/>
</dbReference>
<feature type="region of interest" description="Disordered" evidence="1">
    <location>
        <begin position="1"/>
        <end position="33"/>
    </location>
</feature>
<evidence type="ECO:0000313" key="3">
    <source>
        <dbReference type="Proteomes" id="UP000287798"/>
    </source>
</evidence>
<organism evidence="2 3">
    <name type="scientific">Thiohalobacter thiocyanaticus</name>
    <dbReference type="NCBI Taxonomy" id="585455"/>
    <lineage>
        <taxon>Bacteria</taxon>
        <taxon>Pseudomonadati</taxon>
        <taxon>Pseudomonadota</taxon>
        <taxon>Gammaproteobacteria</taxon>
        <taxon>Thiohalobacterales</taxon>
        <taxon>Thiohalobacteraceae</taxon>
        <taxon>Thiohalobacter</taxon>
    </lineage>
</organism>
<keyword evidence="3" id="KW-1185">Reference proteome</keyword>
<name>A0A426QJH4_9GAMM</name>
<dbReference type="NCBIfam" id="TIGR02001">
    <property type="entry name" value="gcw_chp"/>
    <property type="match status" value="1"/>
</dbReference>
<protein>
    <recommendedName>
        <fullName evidence="4">TIGR02001 family outer membrane protein</fullName>
    </recommendedName>
</protein>
<proteinExistence type="predicted"/>
<dbReference type="EMBL" id="QZMU01000001">
    <property type="protein sequence ID" value="RRQ21922.1"/>
    <property type="molecule type" value="Genomic_DNA"/>
</dbReference>
<gene>
    <name evidence="2" type="ORF">D6C00_08150</name>
</gene>
<reference evidence="2 3" key="1">
    <citation type="journal article" date="2010" name="Int. J. Syst. Evol. Microbiol.">
        <title>Thiohalobacter thiocyanaticus gen. nov., sp. nov., a moderately halophilic, sulfur-oxidizing gammaproteobacterium from hypersaline lakes, that utilizes thiocyanate.</title>
        <authorList>
            <person name="Sorokin D.Y."/>
            <person name="Kovaleva O.L."/>
            <person name="Tourova T.P."/>
            <person name="Muyzer G."/>
        </authorList>
    </citation>
    <scope>NUCLEOTIDE SEQUENCE [LARGE SCALE GENOMIC DNA]</scope>
    <source>
        <strain evidence="2 3">Hrh1</strain>
    </source>
</reference>
<sequence length="278" mass="29777">MQRVPLVHGRIRRTPAGVRHPESKPQPQARSTSLQEIQTMKYLTQTVAGAMMLTAVGSAYAEASANVAMSTNYMFRGISQTGEDAIEPAISGGFDFGHESGLYIGTWGSNVELADADGDGEIADMEMDIYGGYSGEMGGLGYDVGLLYYWYPGTDDLDFIEYYGGISTNLGAAEVGLSVNFSPDYYAKSGDAYYVNASASMPLSGGFGINASVGYQSIDEENTFGTPDYYDWKLGVTTAAFGLDLELAWIDTDLSNSDCFGGTDFCDGRAVFTASKSF</sequence>
<dbReference type="AlphaFoldDB" id="A0A426QJH4"/>
<dbReference type="Pfam" id="PF09694">
    <property type="entry name" value="Gcw_chp"/>
    <property type="match status" value="1"/>
</dbReference>
<dbReference type="InterPro" id="IPR010239">
    <property type="entry name" value="CHP02001"/>
</dbReference>
<evidence type="ECO:0000256" key="1">
    <source>
        <dbReference type="SAM" id="MobiDB-lite"/>
    </source>
</evidence>
<comment type="caution">
    <text evidence="2">The sequence shown here is derived from an EMBL/GenBank/DDBJ whole genome shotgun (WGS) entry which is preliminary data.</text>
</comment>